<protein>
    <submittedName>
        <fullName evidence="2">DUF2029 domain-containing protein</fullName>
    </submittedName>
</protein>
<dbReference type="Proteomes" id="UP000565724">
    <property type="component" value="Unassembled WGS sequence"/>
</dbReference>
<feature type="transmembrane region" description="Helical" evidence="1">
    <location>
        <begin position="176"/>
        <end position="203"/>
    </location>
</feature>
<dbReference type="RefSeq" id="WP_175347621.1">
    <property type="nucleotide sequence ID" value="NZ_JABMCI010000063.1"/>
</dbReference>
<name>A0A7Y6DXS2_9CELL</name>
<feature type="transmembrane region" description="Helical" evidence="1">
    <location>
        <begin position="152"/>
        <end position="170"/>
    </location>
</feature>
<keyword evidence="3" id="KW-1185">Reference proteome</keyword>
<feature type="transmembrane region" description="Helical" evidence="1">
    <location>
        <begin position="33"/>
        <end position="54"/>
    </location>
</feature>
<reference evidence="2 3" key="1">
    <citation type="submission" date="2020-05" db="EMBL/GenBank/DDBJ databases">
        <title>Genome Sequencing of Type Strains.</title>
        <authorList>
            <person name="Lemaire J.F."/>
            <person name="Inderbitzin P."/>
            <person name="Gregorio O.A."/>
            <person name="Collins S.B."/>
            <person name="Wespe N."/>
            <person name="Knight-Connoni V."/>
        </authorList>
    </citation>
    <scope>NUCLEOTIDE SEQUENCE [LARGE SCALE GENOMIC DNA]</scope>
    <source>
        <strain evidence="2 3">ATCC 25174</strain>
    </source>
</reference>
<feature type="transmembrane region" description="Helical" evidence="1">
    <location>
        <begin position="371"/>
        <end position="388"/>
    </location>
</feature>
<feature type="transmembrane region" description="Helical" evidence="1">
    <location>
        <begin position="224"/>
        <end position="245"/>
    </location>
</feature>
<comment type="caution">
    <text evidence="2">The sequence shown here is derived from an EMBL/GenBank/DDBJ whole genome shotgun (WGS) entry which is preliminary data.</text>
</comment>
<keyword evidence="1" id="KW-0472">Membrane</keyword>
<feature type="transmembrane region" description="Helical" evidence="1">
    <location>
        <begin position="115"/>
        <end position="140"/>
    </location>
</feature>
<evidence type="ECO:0000313" key="3">
    <source>
        <dbReference type="Proteomes" id="UP000565724"/>
    </source>
</evidence>
<feature type="transmembrane region" description="Helical" evidence="1">
    <location>
        <begin position="323"/>
        <end position="339"/>
    </location>
</feature>
<feature type="transmembrane region" description="Helical" evidence="1">
    <location>
        <begin position="91"/>
        <end position="109"/>
    </location>
</feature>
<feature type="transmembrane region" description="Helical" evidence="1">
    <location>
        <begin position="301"/>
        <end position="317"/>
    </location>
</feature>
<dbReference type="EMBL" id="JABMCI010000063">
    <property type="protein sequence ID" value="NUU17665.1"/>
    <property type="molecule type" value="Genomic_DNA"/>
</dbReference>
<keyword evidence="1" id="KW-1133">Transmembrane helix</keyword>
<sequence>MTLALDRPALPAPTWSQREIGRLEQDRPRLARLLRVVWMHPTTVVVCFGLLIGVMAGLDRREGDQVLFRAAGLAMLGPHFLDVFSDSWLQIGPVYLVLLGLGTLLGTVVQVPPVAIGVCAAAAHGALTAWLACLAARRAAEATGAWVRRAQWVVGLTLVVGGFLYTALVADHAEELILGLVLALAAVSAGRGRLVWAAVLLALATGVKQWAPTAGGILLVGRRVRASVLAITVFVAGVALLYLPFKLWGDMQTFSVQWPFPEQTWLDRVPGLAGSSDWTQRIVQGAAAGLVGVGIAWRRHGSALVVVIGSVAIRLLLDPLRLSYYWTALAAVAMVWLWTSQAPDVRRARLWITPALLVLTLVPMLPDGGWWHLETFAAIALPVFCLVAERRARPARPDPTPLAAEDRLGSAA</sequence>
<dbReference type="AlphaFoldDB" id="A0A7Y6DXS2"/>
<keyword evidence="1" id="KW-0812">Transmembrane</keyword>
<organism evidence="2 3">
    <name type="scientific">Cellulomonas humilata</name>
    <dbReference type="NCBI Taxonomy" id="144055"/>
    <lineage>
        <taxon>Bacteria</taxon>
        <taxon>Bacillati</taxon>
        <taxon>Actinomycetota</taxon>
        <taxon>Actinomycetes</taxon>
        <taxon>Micrococcales</taxon>
        <taxon>Cellulomonadaceae</taxon>
        <taxon>Cellulomonas</taxon>
    </lineage>
</organism>
<evidence type="ECO:0000256" key="1">
    <source>
        <dbReference type="SAM" id="Phobius"/>
    </source>
</evidence>
<gene>
    <name evidence="2" type="ORF">HP550_10445</name>
</gene>
<proteinExistence type="predicted"/>
<evidence type="ECO:0000313" key="2">
    <source>
        <dbReference type="EMBL" id="NUU17665.1"/>
    </source>
</evidence>
<accession>A0A7Y6DXS2</accession>